<dbReference type="Pfam" id="PF12806">
    <property type="entry name" value="Acyl-CoA_dh_C"/>
    <property type="match status" value="1"/>
</dbReference>
<keyword evidence="4 6" id="KW-0274">FAD</keyword>
<sequence length="586" mass="63741">MQQYKAPLSDIQFVLEHWLQAPEVWRAIPAYQDVDPELARQVVEQAGRFCSDVLAPLNASGDRQGCRLIDGQVHTPDGFAAAYQAYVQGGWPGLACDPAWGGQGLPQVLDAALQEMLYASNHAWAMYTGIAHGAYLCLNAHAPDWLKARYLPAVVSGEVLPTMCLTEPQAGSDIGLLRCAAQPEADGGYSITGSKLFISGGEHDLTANILHLVLVRLPGAPAGSRGLSLMLVPKWLEQGERNGVQCDSIEHKLGIKGSATCALHFDQARGWLVGEVHGGLAAMFVMMNSARLHVGLQGLGHAEAAWQYAREYALERRQMRAPKRPDQVPSSTADPIHLHPAMRRVLLELRVRSQGMRAIGYWVAHWLDLAAEAVQPPQRERARQLAQLLTPIVKASFTEQGFSLASKALQVFGGYGYTQEFAIEQTLRDSRIAMIYEGSNEIQANDLLLRKVLGDGGEAFALLLEEMREEAAAGLGAAGCGVYADRLAGVCDSLQRVVDDVFGLSALDPEYPYRAAGDFLQLCASGLLAFAWARAARCVMGLAVDDPLRVEKLESAGFFFDYLLPALDYHVAAVRAAEAQLPFLRE</sequence>
<dbReference type="GO" id="GO:0050660">
    <property type="term" value="F:flavin adenine dinucleotide binding"/>
    <property type="evidence" value="ECO:0007669"/>
    <property type="project" value="InterPro"/>
</dbReference>
<evidence type="ECO:0000256" key="3">
    <source>
        <dbReference type="ARBA" id="ARBA00022630"/>
    </source>
</evidence>
<dbReference type="Gene3D" id="1.20.140.10">
    <property type="entry name" value="Butyryl-CoA Dehydrogenase, subunit A, domain 3"/>
    <property type="match status" value="1"/>
</dbReference>
<dbReference type="PANTHER" id="PTHR42803">
    <property type="entry name" value="ACYL-COA DEHYDROGENASE"/>
    <property type="match status" value="1"/>
</dbReference>
<dbReference type="InterPro" id="IPR052166">
    <property type="entry name" value="Diverse_Acyl-CoA_DH"/>
</dbReference>
<name>A0AB39I643_9PSED</name>
<feature type="domain" description="Acyl-CoA dehydrogenase/oxidase N-terminal" evidence="9">
    <location>
        <begin position="39"/>
        <end position="158"/>
    </location>
</feature>
<feature type="domain" description="Acyl-CoA oxidase/dehydrogenase middle" evidence="8">
    <location>
        <begin position="163"/>
        <end position="267"/>
    </location>
</feature>
<reference evidence="11" key="1">
    <citation type="submission" date="2024-07" db="EMBL/GenBank/DDBJ databases">
        <title>Identification and characteristics of a novel species of coltsfoot's symbiotic bacteria.</title>
        <authorList>
            <person name="Juszczyk A."/>
            <person name="Jasielczuk I."/>
            <person name="Gurgul A."/>
            <person name="Rogala M."/>
            <person name="Kowalczyk A."/>
            <person name="Szmatola T."/>
            <person name="Kosecka-Strojek M."/>
            <person name="Arent Z."/>
            <person name="Latowski D."/>
        </authorList>
    </citation>
    <scope>NUCLEOTIDE SEQUENCE</scope>
    <source>
        <strain evidence="11">Hg7Tf</strain>
    </source>
</reference>
<dbReference type="EC" id="1.3.8.-" evidence="11"/>
<dbReference type="InterPro" id="IPR046373">
    <property type="entry name" value="Acyl-CoA_Oxase/DH_mid-dom_sf"/>
</dbReference>
<dbReference type="EMBL" id="CP162607">
    <property type="protein sequence ID" value="XDK39102.1"/>
    <property type="molecule type" value="Genomic_DNA"/>
</dbReference>
<dbReference type="AlphaFoldDB" id="A0AB39I643"/>
<keyword evidence="5 6" id="KW-0560">Oxidoreductase</keyword>
<dbReference type="GO" id="GO:0016627">
    <property type="term" value="F:oxidoreductase activity, acting on the CH-CH group of donors"/>
    <property type="evidence" value="ECO:0007669"/>
    <property type="project" value="InterPro"/>
</dbReference>
<accession>A0AB39I643</accession>
<evidence type="ECO:0000256" key="2">
    <source>
        <dbReference type="ARBA" id="ARBA00009347"/>
    </source>
</evidence>
<dbReference type="SUPFAM" id="SSF47203">
    <property type="entry name" value="Acyl-CoA dehydrogenase C-terminal domain-like"/>
    <property type="match status" value="1"/>
</dbReference>
<evidence type="ECO:0000259" key="9">
    <source>
        <dbReference type="Pfam" id="PF02771"/>
    </source>
</evidence>
<dbReference type="InterPro" id="IPR006091">
    <property type="entry name" value="Acyl-CoA_Oxase/DH_mid-dom"/>
</dbReference>
<feature type="domain" description="Acetyl-CoA dehydrogenase-like C-terminal" evidence="10">
    <location>
        <begin position="463"/>
        <end position="580"/>
    </location>
</feature>
<evidence type="ECO:0000259" key="7">
    <source>
        <dbReference type="Pfam" id="PF00441"/>
    </source>
</evidence>
<dbReference type="SUPFAM" id="SSF56645">
    <property type="entry name" value="Acyl-CoA dehydrogenase NM domain-like"/>
    <property type="match status" value="1"/>
</dbReference>
<evidence type="ECO:0000259" key="10">
    <source>
        <dbReference type="Pfam" id="PF12806"/>
    </source>
</evidence>
<dbReference type="Pfam" id="PF00441">
    <property type="entry name" value="Acyl-CoA_dh_1"/>
    <property type="match status" value="1"/>
</dbReference>
<evidence type="ECO:0000313" key="11">
    <source>
        <dbReference type="EMBL" id="XDK39102.1"/>
    </source>
</evidence>
<evidence type="ECO:0000256" key="1">
    <source>
        <dbReference type="ARBA" id="ARBA00001974"/>
    </source>
</evidence>
<dbReference type="PANTHER" id="PTHR42803:SF1">
    <property type="entry name" value="BROAD-SPECIFICITY LINEAR ACYL-COA DEHYDROGENASE FADE5"/>
    <property type="match status" value="1"/>
</dbReference>
<dbReference type="Gene3D" id="2.40.110.10">
    <property type="entry name" value="Butyryl-CoA Dehydrogenase, subunit A, domain 2"/>
    <property type="match status" value="1"/>
</dbReference>
<evidence type="ECO:0000259" key="8">
    <source>
        <dbReference type="Pfam" id="PF02770"/>
    </source>
</evidence>
<comment type="cofactor">
    <cofactor evidence="1 6">
        <name>FAD</name>
        <dbReference type="ChEBI" id="CHEBI:57692"/>
    </cofactor>
</comment>
<feature type="domain" description="Acyl-CoA dehydrogenase/oxidase C-terminal" evidence="7">
    <location>
        <begin position="278"/>
        <end position="447"/>
    </location>
</feature>
<dbReference type="InterPro" id="IPR037069">
    <property type="entry name" value="AcylCoA_DH/ox_N_sf"/>
</dbReference>
<proteinExistence type="inferred from homology"/>
<dbReference type="InterPro" id="IPR025878">
    <property type="entry name" value="Acyl-CoA_dh-like_C_dom"/>
</dbReference>
<organism evidence="11">
    <name type="scientific">Pseudomonas sp. Hg7Tf</name>
    <dbReference type="NCBI Taxonomy" id="3236988"/>
    <lineage>
        <taxon>Bacteria</taxon>
        <taxon>Pseudomonadati</taxon>
        <taxon>Pseudomonadota</taxon>
        <taxon>Gammaproteobacteria</taxon>
        <taxon>Pseudomonadales</taxon>
        <taxon>Pseudomonadaceae</taxon>
        <taxon>Pseudomonas</taxon>
    </lineage>
</organism>
<dbReference type="InterPro" id="IPR036250">
    <property type="entry name" value="AcylCo_DH-like_C"/>
</dbReference>
<gene>
    <name evidence="11" type="ORF">AB4Y39_10645</name>
</gene>
<protein>
    <submittedName>
        <fullName evidence="11">Acyl-CoA dehydrogenase</fullName>
        <ecNumber evidence="11">1.3.8.-</ecNumber>
    </submittedName>
</protein>
<dbReference type="InterPro" id="IPR013786">
    <property type="entry name" value="AcylCoA_DH/ox_N"/>
</dbReference>
<evidence type="ECO:0000256" key="4">
    <source>
        <dbReference type="ARBA" id="ARBA00022827"/>
    </source>
</evidence>
<evidence type="ECO:0000256" key="6">
    <source>
        <dbReference type="RuleBase" id="RU362125"/>
    </source>
</evidence>
<keyword evidence="3 6" id="KW-0285">Flavoprotein</keyword>
<dbReference type="Pfam" id="PF02771">
    <property type="entry name" value="Acyl-CoA_dh_N"/>
    <property type="match status" value="1"/>
</dbReference>
<dbReference type="Gene3D" id="1.10.540.10">
    <property type="entry name" value="Acyl-CoA dehydrogenase/oxidase, N-terminal domain"/>
    <property type="match status" value="1"/>
</dbReference>
<comment type="similarity">
    <text evidence="2 6">Belongs to the acyl-CoA dehydrogenase family.</text>
</comment>
<dbReference type="Pfam" id="PF02770">
    <property type="entry name" value="Acyl-CoA_dh_M"/>
    <property type="match status" value="1"/>
</dbReference>
<dbReference type="InterPro" id="IPR009075">
    <property type="entry name" value="AcylCo_DH/oxidase_C"/>
</dbReference>
<evidence type="ECO:0000256" key="5">
    <source>
        <dbReference type="ARBA" id="ARBA00023002"/>
    </source>
</evidence>
<dbReference type="RefSeq" id="WP_280043803.1">
    <property type="nucleotide sequence ID" value="NZ_CP162607.1"/>
</dbReference>
<dbReference type="InterPro" id="IPR009100">
    <property type="entry name" value="AcylCoA_DH/oxidase_NM_dom_sf"/>
</dbReference>